<proteinExistence type="predicted"/>
<dbReference type="OMA" id="PDSWAWL"/>
<dbReference type="EMBL" id="LNRQ01000001">
    <property type="protein sequence ID" value="KZN11915.1"/>
    <property type="molecule type" value="Genomic_DNA"/>
</dbReference>
<evidence type="ECO:0000256" key="3">
    <source>
        <dbReference type="ARBA" id="ARBA00022741"/>
    </source>
</evidence>
<evidence type="ECO:0000256" key="4">
    <source>
        <dbReference type="ARBA" id="ARBA00022777"/>
    </source>
</evidence>
<reference evidence="6" key="1">
    <citation type="journal article" date="2016" name="Nat. Genet.">
        <title>A high-quality carrot genome assembly provides new insights into carotenoid accumulation and asterid genome evolution.</title>
        <authorList>
            <person name="Iorizzo M."/>
            <person name="Ellison S."/>
            <person name="Senalik D."/>
            <person name="Zeng P."/>
            <person name="Satapoomin P."/>
            <person name="Huang J."/>
            <person name="Bowman M."/>
            <person name="Iovene M."/>
            <person name="Sanseverino W."/>
            <person name="Cavagnaro P."/>
            <person name="Yildiz M."/>
            <person name="Macko-Podgorni A."/>
            <person name="Moranska E."/>
            <person name="Grzebelus E."/>
            <person name="Grzebelus D."/>
            <person name="Ashrafi H."/>
            <person name="Zheng Z."/>
            <person name="Cheng S."/>
            <person name="Spooner D."/>
            <person name="Van Deynze A."/>
            <person name="Simon P."/>
        </authorList>
    </citation>
    <scope>NUCLEOTIDE SEQUENCE [LARGE SCALE GENOMIC DNA]</scope>
    <source>
        <tissue evidence="6">Leaf</tissue>
    </source>
</reference>
<dbReference type="STRING" id="79200.A0A166J8X0"/>
<gene>
    <name evidence="6" type="ORF">DCAR_004571</name>
</gene>
<dbReference type="GO" id="GO:0004631">
    <property type="term" value="F:phosphomevalonate kinase activity"/>
    <property type="evidence" value="ECO:0007669"/>
    <property type="project" value="TreeGrafter"/>
</dbReference>
<evidence type="ECO:0000256" key="1">
    <source>
        <dbReference type="ARBA" id="ARBA00005092"/>
    </source>
</evidence>
<dbReference type="Gramene" id="KZN11915">
    <property type="protein sequence ID" value="KZN11915"/>
    <property type="gene ID" value="DCAR_004571"/>
</dbReference>
<dbReference type="GO" id="GO:0005524">
    <property type="term" value="F:ATP binding"/>
    <property type="evidence" value="ECO:0007669"/>
    <property type="project" value="UniProtKB-KW"/>
</dbReference>
<sequence length="56" mass="6093">MAVVASAPGKVLMTGGYLILERPNAGLVLSTNARFYAIVKPLYDELKPDSWAWLNA</sequence>
<dbReference type="InterPro" id="IPR014721">
    <property type="entry name" value="Ribsml_uS5_D2-typ_fold_subgr"/>
</dbReference>
<dbReference type="Gene3D" id="3.30.230.10">
    <property type="match status" value="1"/>
</dbReference>
<evidence type="ECO:0000256" key="5">
    <source>
        <dbReference type="ARBA" id="ARBA00022840"/>
    </source>
</evidence>
<dbReference type="PANTHER" id="PTHR31814:SF2">
    <property type="entry name" value="PHOSPHOMEVALONATE KINASE"/>
    <property type="match status" value="1"/>
</dbReference>
<comment type="caution">
    <text evidence="6">The sequence shown here is derived from an EMBL/GenBank/DDBJ whole genome shotgun (WGS) entry which is preliminary data.</text>
</comment>
<protein>
    <submittedName>
        <fullName evidence="6">Uncharacterized protein</fullName>
    </submittedName>
</protein>
<evidence type="ECO:0000313" key="6">
    <source>
        <dbReference type="EMBL" id="KZN11915.1"/>
    </source>
</evidence>
<evidence type="ECO:0000256" key="2">
    <source>
        <dbReference type="ARBA" id="ARBA00022679"/>
    </source>
</evidence>
<dbReference type="AlphaFoldDB" id="A0A166J8X0"/>
<keyword evidence="4" id="KW-0418">Kinase</keyword>
<dbReference type="PANTHER" id="PTHR31814">
    <property type="match status" value="1"/>
</dbReference>
<keyword evidence="3" id="KW-0547">Nucleotide-binding</keyword>
<dbReference type="GO" id="GO:0019287">
    <property type="term" value="P:isopentenyl diphosphate biosynthetic process, mevalonate pathway"/>
    <property type="evidence" value="ECO:0007669"/>
    <property type="project" value="TreeGrafter"/>
</dbReference>
<keyword evidence="2" id="KW-0808">Transferase</keyword>
<name>A0A166J8X0_DAUCS</name>
<dbReference type="GO" id="GO:0010142">
    <property type="term" value="P:farnesyl diphosphate biosynthetic process, mevalonate pathway"/>
    <property type="evidence" value="ECO:0007669"/>
    <property type="project" value="TreeGrafter"/>
</dbReference>
<organism evidence="6">
    <name type="scientific">Daucus carota subsp. sativus</name>
    <name type="common">Carrot</name>
    <dbReference type="NCBI Taxonomy" id="79200"/>
    <lineage>
        <taxon>Eukaryota</taxon>
        <taxon>Viridiplantae</taxon>
        <taxon>Streptophyta</taxon>
        <taxon>Embryophyta</taxon>
        <taxon>Tracheophyta</taxon>
        <taxon>Spermatophyta</taxon>
        <taxon>Magnoliopsida</taxon>
        <taxon>eudicotyledons</taxon>
        <taxon>Gunneridae</taxon>
        <taxon>Pentapetalae</taxon>
        <taxon>asterids</taxon>
        <taxon>campanulids</taxon>
        <taxon>Apiales</taxon>
        <taxon>Apiaceae</taxon>
        <taxon>Apioideae</taxon>
        <taxon>Scandiceae</taxon>
        <taxon>Daucinae</taxon>
        <taxon>Daucus</taxon>
        <taxon>Daucus sect. Daucus</taxon>
    </lineage>
</organism>
<keyword evidence="5" id="KW-0067">ATP-binding</keyword>
<comment type="pathway">
    <text evidence="1">Isoprenoid biosynthesis; isopentenyl diphosphate biosynthesis via mevalonate pathway.</text>
</comment>
<dbReference type="GO" id="GO:0005777">
    <property type="term" value="C:peroxisome"/>
    <property type="evidence" value="ECO:0007669"/>
    <property type="project" value="TreeGrafter"/>
</dbReference>
<dbReference type="InterPro" id="IPR035102">
    <property type="entry name" value="Phosphomevalonate_kinase"/>
</dbReference>
<accession>A0A166J8X0</accession>